<dbReference type="GO" id="GO:0008195">
    <property type="term" value="F:phosphatidate phosphatase activity"/>
    <property type="evidence" value="ECO:0007669"/>
    <property type="project" value="InterPro"/>
</dbReference>
<dbReference type="InterPro" id="IPR019236">
    <property type="entry name" value="APP1_cat"/>
</dbReference>
<dbReference type="Pfam" id="PF09949">
    <property type="entry name" value="APP1_cat"/>
    <property type="match status" value="1"/>
</dbReference>
<gene>
    <name evidence="3" type="ORF">CLV29_0827</name>
</gene>
<comment type="caution">
    <text evidence="3">The sequence shown here is derived from an EMBL/GenBank/DDBJ whole genome shotgun (WGS) entry which is preliminary data.</text>
</comment>
<evidence type="ECO:0000256" key="1">
    <source>
        <dbReference type="SAM" id="MobiDB-lite"/>
    </source>
</evidence>
<reference evidence="3 4" key="1">
    <citation type="submission" date="2019-03" db="EMBL/GenBank/DDBJ databases">
        <title>Genomic Encyclopedia of Archaeal and Bacterial Type Strains, Phase II (KMG-II): from individual species to whole genera.</title>
        <authorList>
            <person name="Goeker M."/>
        </authorList>
    </citation>
    <scope>NUCLEOTIDE SEQUENCE [LARGE SCALE GENOMIC DNA]</scope>
    <source>
        <strain evidence="3 4">DSM 24323</strain>
    </source>
</reference>
<evidence type="ECO:0000313" key="4">
    <source>
        <dbReference type="Proteomes" id="UP000295371"/>
    </source>
</evidence>
<sequence>MSTDRPFIAARVEDRVNRLIQRVVRDLGWGERVIGYTGYGSSEFVRVLCRVVLSPNPTGIKVIDRPLNRRGWRNFITAPAERVPVELRLGDVTYVGFSGRGGFVDAKLPHTGLAPGWHDVEVRAGRAEPTMVRIRVIDDTADLGMVSDIDDTVITTALPRPLLAAWNTFVLHESARQAVPGMAELYRTLEQRHPDMPVFYLSTGAWNVAPTLERFLAHHNFPLGPLLLTDWGPTNTGWFRSGREHKERQLRRLATEFPRTSWLLIGDDGQHDPSIYAHFAEDHPGRVRAIGIRQLTPGEQVLAHGSLVELDRPPRGLQTPEVRGPDGQSLGRALGAYHRSRSTDLVG</sequence>
<dbReference type="PANTHER" id="PTHR28208">
    <property type="entry name" value="PHOSPHATIDATE PHOSPHATASE APP1"/>
    <property type="match status" value="1"/>
</dbReference>
<evidence type="ECO:0000313" key="3">
    <source>
        <dbReference type="EMBL" id="TDT33222.1"/>
    </source>
</evidence>
<dbReference type="InterPro" id="IPR052935">
    <property type="entry name" value="Mg2+_PAP"/>
</dbReference>
<feature type="region of interest" description="Disordered" evidence="1">
    <location>
        <begin position="311"/>
        <end position="347"/>
    </location>
</feature>
<evidence type="ECO:0000259" key="2">
    <source>
        <dbReference type="Pfam" id="PF09949"/>
    </source>
</evidence>
<dbReference type="PANTHER" id="PTHR28208:SF3">
    <property type="entry name" value="PHOSPHATIDATE PHOSPHATASE APP1"/>
    <property type="match status" value="1"/>
</dbReference>
<organism evidence="3 4">
    <name type="scientific">Naumannella halotolerans</name>
    <dbReference type="NCBI Taxonomy" id="993414"/>
    <lineage>
        <taxon>Bacteria</taxon>
        <taxon>Bacillati</taxon>
        <taxon>Actinomycetota</taxon>
        <taxon>Actinomycetes</taxon>
        <taxon>Propionibacteriales</taxon>
        <taxon>Propionibacteriaceae</taxon>
        <taxon>Naumannella</taxon>
    </lineage>
</organism>
<proteinExistence type="predicted"/>
<feature type="domain" description="Phosphatidate phosphatase APP1 catalytic" evidence="2">
    <location>
        <begin position="144"/>
        <end position="294"/>
    </location>
</feature>
<keyword evidence="4" id="KW-1185">Reference proteome</keyword>
<dbReference type="InterPro" id="IPR023214">
    <property type="entry name" value="HAD_sf"/>
</dbReference>
<accession>A0A4R7J724</accession>
<dbReference type="AlphaFoldDB" id="A0A4R7J724"/>
<dbReference type="Proteomes" id="UP000295371">
    <property type="component" value="Unassembled WGS sequence"/>
</dbReference>
<dbReference type="OrthoDB" id="9789875at2"/>
<dbReference type="EMBL" id="SOAW01000001">
    <property type="protein sequence ID" value="TDT33222.1"/>
    <property type="molecule type" value="Genomic_DNA"/>
</dbReference>
<dbReference type="RefSeq" id="WP_133753771.1">
    <property type="nucleotide sequence ID" value="NZ_CP171129.1"/>
</dbReference>
<name>A0A4R7J724_9ACTN</name>
<protein>
    <submittedName>
        <fullName evidence="3">Phosphatidate phosphatase APP1</fullName>
    </submittedName>
</protein>
<dbReference type="Gene3D" id="3.40.50.1000">
    <property type="entry name" value="HAD superfamily/HAD-like"/>
    <property type="match status" value="1"/>
</dbReference>